<accession>A0ABQ0DET5</accession>
<organism evidence="3 4">
    <name type="scientific">Entamoeba nuttalli</name>
    <dbReference type="NCBI Taxonomy" id="412467"/>
    <lineage>
        <taxon>Eukaryota</taxon>
        <taxon>Amoebozoa</taxon>
        <taxon>Evosea</taxon>
        <taxon>Archamoebae</taxon>
        <taxon>Mastigamoebida</taxon>
        <taxon>Entamoebidae</taxon>
        <taxon>Entamoeba</taxon>
    </lineage>
</organism>
<dbReference type="Gene3D" id="1.25.40.990">
    <property type="match status" value="1"/>
</dbReference>
<comment type="caution">
    <text evidence="3">The sequence shown here is derived from an EMBL/GenBank/DDBJ whole genome shotgun (WGS) entry which is preliminary data.</text>
</comment>
<evidence type="ECO:0000313" key="4">
    <source>
        <dbReference type="Proteomes" id="UP001628156"/>
    </source>
</evidence>
<dbReference type="Pfam" id="PF10075">
    <property type="entry name" value="CSN8_PSD8_EIF3K"/>
    <property type="match status" value="1"/>
</dbReference>
<feature type="domain" description="CSN8/PSMD8/EIF3K" evidence="2">
    <location>
        <begin position="10"/>
        <end position="141"/>
    </location>
</feature>
<protein>
    <recommendedName>
        <fullName evidence="2">CSN8/PSMD8/EIF3K domain-containing protein</fullName>
    </recommendedName>
</protein>
<sequence>MEIVHDQKYYDSIALQLLTLLAQNSLAEFHIQIESLQQEAHYNNNIKQVISMEQFFIEGRYNRVLEGVQSLQLGDISSLLPLLKQTLVEAVAATIETAYHILPIDYTKKVLMISNDSEFNEVVANHQWKIEGNQIIFELPKVDKKKGETLSSFENISDSLSLIKEMDEMM</sequence>
<dbReference type="InterPro" id="IPR033464">
    <property type="entry name" value="CSN8_PSD8_EIF3K"/>
</dbReference>
<gene>
    <name evidence="3" type="ORF">ENUP19_0079G0047</name>
</gene>
<keyword evidence="4" id="KW-1185">Reference proteome</keyword>
<dbReference type="Proteomes" id="UP001628156">
    <property type="component" value="Unassembled WGS sequence"/>
</dbReference>
<evidence type="ECO:0000256" key="1">
    <source>
        <dbReference type="ARBA" id="ARBA00022942"/>
    </source>
</evidence>
<proteinExistence type="predicted"/>
<reference evidence="3 4" key="1">
    <citation type="journal article" date="2019" name="PLoS Negl. Trop. Dis.">
        <title>Whole genome sequencing of Entamoeba nuttalli reveals mammalian host-related molecular signatures and a novel octapeptide-repeat surface protein.</title>
        <authorList>
            <person name="Tanaka M."/>
            <person name="Makiuchi T."/>
            <person name="Komiyama T."/>
            <person name="Shiina T."/>
            <person name="Osaki K."/>
            <person name="Tachibana H."/>
        </authorList>
    </citation>
    <scope>NUCLEOTIDE SEQUENCE [LARGE SCALE GENOMIC DNA]</scope>
    <source>
        <strain evidence="3 4">P19-061405</strain>
    </source>
</reference>
<dbReference type="InterPro" id="IPR006746">
    <property type="entry name" value="26S_Psome_Rpn12"/>
</dbReference>
<dbReference type="EMBL" id="BAAFRS010000079">
    <property type="protein sequence ID" value="GAB1221356.1"/>
    <property type="molecule type" value="Genomic_DNA"/>
</dbReference>
<evidence type="ECO:0000259" key="2">
    <source>
        <dbReference type="Pfam" id="PF10075"/>
    </source>
</evidence>
<evidence type="ECO:0000313" key="3">
    <source>
        <dbReference type="EMBL" id="GAB1221356.1"/>
    </source>
</evidence>
<name>A0ABQ0DET5_9EUKA</name>
<dbReference type="PANTHER" id="PTHR12387:SF0">
    <property type="entry name" value="26S PROTEASOME NON-ATPASE REGULATORY SUBUNIT 8"/>
    <property type="match status" value="1"/>
</dbReference>
<keyword evidence="1" id="KW-0647">Proteasome</keyword>
<dbReference type="PANTHER" id="PTHR12387">
    <property type="entry name" value="26S PROTEASOME NON-ATPASE REGULATORY SUBUNIT 8"/>
    <property type="match status" value="1"/>
</dbReference>